<keyword evidence="3" id="KW-1185">Reference proteome</keyword>
<evidence type="ECO:0000256" key="1">
    <source>
        <dbReference type="SAM" id="Coils"/>
    </source>
</evidence>
<evidence type="ECO:0000313" key="2">
    <source>
        <dbReference type="EMBL" id="CAE7227092.1"/>
    </source>
</evidence>
<feature type="coiled-coil region" evidence="1">
    <location>
        <begin position="280"/>
        <end position="307"/>
    </location>
</feature>
<protein>
    <submittedName>
        <fullName evidence="2">Lonrf3 protein</fullName>
    </submittedName>
</protein>
<comment type="caution">
    <text evidence="2">The sequence shown here is derived from an EMBL/GenBank/DDBJ whole genome shotgun (WGS) entry which is preliminary data.</text>
</comment>
<dbReference type="OrthoDB" id="444531at2759"/>
<name>A0A812KNF2_9DINO</name>
<evidence type="ECO:0000313" key="3">
    <source>
        <dbReference type="Proteomes" id="UP000601435"/>
    </source>
</evidence>
<sequence length="411" mass="47225">MPQAHAEAHGQADLQEELVLEKYRCIINRLRLDILFFMHSLDEFTTLGPETEESWEALVAMAEAQLEVFASHALKQRLPSVSDIVGLLNCRDALVSELIDSILYQQAVLHAELGREPAASDGRMAQLSELVRAQSRKMDKPPELYTLARLPAAEEDGPYAYVKSAHAMGNDVISQPSYLPTRFRAMFAEMHAMEKQLRRMKFGQTIQWRNGKLVKSEDIRQEITELFDKFSKLDHELQQSKASRHTPWDQRLEQLTAKIADKDLVSQTLLNQKTKLEHALQDVRGETHNVQKELSDLKERNQKVTNENLPRLEKIKVLLQETWASVDSLCADAAMLSSMFRQQVEEHRAAVSAKDTVSAELNKVQKSLKRHRDEIMFKDDELQKKETLYQRTVDARRDIHESYLAQKDAIK</sequence>
<feature type="non-terminal residue" evidence="2">
    <location>
        <position position="1"/>
    </location>
</feature>
<organism evidence="2 3">
    <name type="scientific">Symbiodinium necroappetens</name>
    <dbReference type="NCBI Taxonomy" id="1628268"/>
    <lineage>
        <taxon>Eukaryota</taxon>
        <taxon>Sar</taxon>
        <taxon>Alveolata</taxon>
        <taxon>Dinophyceae</taxon>
        <taxon>Suessiales</taxon>
        <taxon>Symbiodiniaceae</taxon>
        <taxon>Symbiodinium</taxon>
    </lineage>
</organism>
<gene>
    <name evidence="2" type="primary">Lonrf3</name>
    <name evidence="2" type="ORF">SNEC2469_LOCUS3273</name>
</gene>
<dbReference type="Proteomes" id="UP000601435">
    <property type="component" value="Unassembled WGS sequence"/>
</dbReference>
<dbReference type="EMBL" id="CAJNJA010007637">
    <property type="protein sequence ID" value="CAE7227092.1"/>
    <property type="molecule type" value="Genomic_DNA"/>
</dbReference>
<dbReference type="AlphaFoldDB" id="A0A812KNF2"/>
<reference evidence="2" key="1">
    <citation type="submission" date="2021-02" db="EMBL/GenBank/DDBJ databases">
        <authorList>
            <person name="Dougan E. K."/>
            <person name="Rhodes N."/>
            <person name="Thang M."/>
            <person name="Chan C."/>
        </authorList>
    </citation>
    <scope>NUCLEOTIDE SEQUENCE</scope>
</reference>
<keyword evidence="1" id="KW-0175">Coiled coil</keyword>
<accession>A0A812KNF2</accession>
<proteinExistence type="predicted"/>